<evidence type="ECO:0000256" key="1">
    <source>
        <dbReference type="ARBA" id="ARBA00022980"/>
    </source>
</evidence>
<dbReference type="Gene3D" id="3.30.1320.10">
    <property type="match status" value="1"/>
</dbReference>
<feature type="region of interest" description="Disordered" evidence="4">
    <location>
        <begin position="91"/>
        <end position="128"/>
    </location>
</feature>
<comment type="caution">
    <text evidence="5">The sequence shown here is derived from an EMBL/GenBank/DDBJ whole genome shotgun (WGS) entry which is preliminary data.</text>
</comment>
<dbReference type="GO" id="GO:0003735">
    <property type="term" value="F:structural constituent of ribosome"/>
    <property type="evidence" value="ECO:0007669"/>
    <property type="project" value="InterPro"/>
</dbReference>
<dbReference type="GO" id="GO:0006412">
    <property type="term" value="P:translation"/>
    <property type="evidence" value="ECO:0007669"/>
    <property type="project" value="InterPro"/>
</dbReference>
<evidence type="ECO:0000256" key="4">
    <source>
        <dbReference type="SAM" id="MobiDB-lite"/>
    </source>
</evidence>
<dbReference type="SUPFAM" id="SSF54565">
    <property type="entry name" value="Ribosomal protein S16"/>
    <property type="match status" value="1"/>
</dbReference>
<evidence type="ECO:0000313" key="5">
    <source>
        <dbReference type="EMBL" id="OGZ09891.1"/>
    </source>
</evidence>
<sequence>MIRLQRFGKKNQPSYRVVVTDKRNSARSGNACETVGWYNPRTHEHVFEKERVLHWLGLGAQASGTVHNMLVRGGLVKGKKIDVAPHVKVEPKAEPPAAEKTAPVETSTAPKREEIPVAAEVGTQGLTK</sequence>
<dbReference type="Proteomes" id="UP000178099">
    <property type="component" value="Unassembled WGS sequence"/>
</dbReference>
<gene>
    <name evidence="5" type="ORF">A3D67_02210</name>
</gene>
<dbReference type="PANTHER" id="PTHR12919">
    <property type="entry name" value="30S RIBOSOMAL PROTEIN S16"/>
    <property type="match status" value="1"/>
</dbReference>
<dbReference type="NCBIfam" id="TIGR00002">
    <property type="entry name" value="S16"/>
    <property type="match status" value="1"/>
</dbReference>
<keyword evidence="1 5" id="KW-0689">Ribosomal protein</keyword>
<dbReference type="AlphaFoldDB" id="A0A1G2DAG2"/>
<accession>A0A1G2DAG2</accession>
<protein>
    <recommendedName>
        <fullName evidence="3">30S ribosomal protein S16</fullName>
    </recommendedName>
</protein>
<name>A0A1G2DAG2_9BACT</name>
<evidence type="ECO:0000256" key="2">
    <source>
        <dbReference type="ARBA" id="ARBA00023274"/>
    </source>
</evidence>
<dbReference type="InterPro" id="IPR000307">
    <property type="entry name" value="Ribosomal_bS16"/>
</dbReference>
<organism evidence="5 6">
    <name type="scientific">Candidatus Lloydbacteria bacterium RIFCSPHIGHO2_02_FULL_51_22</name>
    <dbReference type="NCBI Taxonomy" id="1798663"/>
    <lineage>
        <taxon>Bacteria</taxon>
        <taxon>Candidatus Lloydiibacteriota</taxon>
    </lineage>
</organism>
<keyword evidence="2" id="KW-0687">Ribonucleoprotein</keyword>
<feature type="compositionally biased region" description="Low complexity" evidence="4">
    <location>
        <begin position="95"/>
        <end position="106"/>
    </location>
</feature>
<evidence type="ECO:0000256" key="3">
    <source>
        <dbReference type="ARBA" id="ARBA00035310"/>
    </source>
</evidence>
<dbReference type="GO" id="GO:0005737">
    <property type="term" value="C:cytoplasm"/>
    <property type="evidence" value="ECO:0007669"/>
    <property type="project" value="UniProtKB-ARBA"/>
</dbReference>
<dbReference type="GO" id="GO:0015935">
    <property type="term" value="C:small ribosomal subunit"/>
    <property type="evidence" value="ECO:0007669"/>
    <property type="project" value="TreeGrafter"/>
</dbReference>
<evidence type="ECO:0000313" key="6">
    <source>
        <dbReference type="Proteomes" id="UP000178099"/>
    </source>
</evidence>
<dbReference type="InterPro" id="IPR023803">
    <property type="entry name" value="Ribosomal_bS16_dom_sf"/>
</dbReference>
<proteinExistence type="predicted"/>
<dbReference type="Pfam" id="PF00886">
    <property type="entry name" value="Ribosomal_S16"/>
    <property type="match status" value="1"/>
</dbReference>
<reference evidence="5 6" key="1">
    <citation type="journal article" date="2016" name="Nat. Commun.">
        <title>Thousands of microbial genomes shed light on interconnected biogeochemical processes in an aquifer system.</title>
        <authorList>
            <person name="Anantharaman K."/>
            <person name="Brown C.T."/>
            <person name="Hug L.A."/>
            <person name="Sharon I."/>
            <person name="Castelle C.J."/>
            <person name="Probst A.J."/>
            <person name="Thomas B.C."/>
            <person name="Singh A."/>
            <person name="Wilkins M.J."/>
            <person name="Karaoz U."/>
            <person name="Brodie E.L."/>
            <person name="Williams K.H."/>
            <person name="Hubbard S.S."/>
            <person name="Banfield J.F."/>
        </authorList>
    </citation>
    <scope>NUCLEOTIDE SEQUENCE [LARGE SCALE GENOMIC DNA]</scope>
</reference>
<dbReference type="PANTHER" id="PTHR12919:SF20">
    <property type="entry name" value="SMALL RIBOSOMAL SUBUNIT PROTEIN BS16M"/>
    <property type="match status" value="1"/>
</dbReference>
<dbReference type="EMBL" id="MHLN01000045">
    <property type="protein sequence ID" value="OGZ09891.1"/>
    <property type="molecule type" value="Genomic_DNA"/>
</dbReference>